<proteinExistence type="inferred from homology"/>
<feature type="non-terminal residue" evidence="8">
    <location>
        <position position="1"/>
    </location>
</feature>
<reference evidence="8" key="1">
    <citation type="submission" date="2018-05" db="EMBL/GenBank/DDBJ databases">
        <title>Draft genome of Mucuna pruriens seed.</title>
        <authorList>
            <person name="Nnadi N.E."/>
            <person name="Vos R."/>
            <person name="Hasami M.H."/>
            <person name="Devisetty U.K."/>
            <person name="Aguiy J.C."/>
        </authorList>
    </citation>
    <scope>NUCLEOTIDE SEQUENCE [LARGE SCALE GENOMIC DNA]</scope>
    <source>
        <strain evidence="8">JCA_2017</strain>
    </source>
</reference>
<accession>A0A371GUI5</accession>
<dbReference type="GO" id="GO:0030658">
    <property type="term" value="C:transport vesicle membrane"/>
    <property type="evidence" value="ECO:0007669"/>
    <property type="project" value="UniProtKB-SubCell"/>
</dbReference>
<dbReference type="PANTHER" id="PTHR10687">
    <property type="entry name" value="SECRETORY CARRIER-ASSOCIATED MEMBRANE PROTEIN SCAMP"/>
    <property type="match status" value="1"/>
</dbReference>
<keyword evidence="6 7" id="KW-0968">Cytoplasmic vesicle</keyword>
<evidence type="ECO:0000256" key="6">
    <source>
        <dbReference type="ARBA" id="ARBA00023329"/>
    </source>
</evidence>
<keyword evidence="7" id="KW-1003">Cell membrane</keyword>
<dbReference type="EMBL" id="QJKJ01004425">
    <property type="protein sequence ID" value="RDX94217.1"/>
    <property type="molecule type" value="Genomic_DNA"/>
</dbReference>
<feature type="transmembrane region" description="Helical" evidence="7">
    <location>
        <begin position="29"/>
        <end position="48"/>
    </location>
</feature>
<keyword evidence="3 7" id="KW-0812">Transmembrane</keyword>
<feature type="transmembrane region" description="Helical" evidence="7">
    <location>
        <begin position="69"/>
        <end position="97"/>
    </location>
</feature>
<evidence type="ECO:0000256" key="1">
    <source>
        <dbReference type="ARBA" id="ARBA00004003"/>
    </source>
</evidence>
<evidence type="ECO:0000256" key="7">
    <source>
        <dbReference type="RuleBase" id="RU363122"/>
    </source>
</evidence>
<dbReference type="AlphaFoldDB" id="A0A371GUI5"/>
<keyword evidence="5 7" id="KW-0472">Membrane</keyword>
<dbReference type="InterPro" id="IPR007273">
    <property type="entry name" value="SCAMP"/>
</dbReference>
<dbReference type="Proteomes" id="UP000257109">
    <property type="component" value="Unassembled WGS sequence"/>
</dbReference>
<evidence type="ECO:0000256" key="4">
    <source>
        <dbReference type="ARBA" id="ARBA00022989"/>
    </source>
</evidence>
<evidence type="ECO:0000313" key="9">
    <source>
        <dbReference type="Proteomes" id="UP000257109"/>
    </source>
</evidence>
<dbReference type="GO" id="GO:0032588">
    <property type="term" value="C:trans-Golgi network membrane"/>
    <property type="evidence" value="ECO:0007669"/>
    <property type="project" value="TreeGrafter"/>
</dbReference>
<protein>
    <recommendedName>
        <fullName evidence="7">Secretory carrier-associated membrane protein</fullName>
        <shortName evidence="7">Secretory carrier membrane protein</shortName>
    </recommendedName>
</protein>
<evidence type="ECO:0000313" key="8">
    <source>
        <dbReference type="EMBL" id="RDX94217.1"/>
    </source>
</evidence>
<dbReference type="Pfam" id="PF04144">
    <property type="entry name" value="SCAMP"/>
    <property type="match status" value="1"/>
</dbReference>
<comment type="subcellular location">
    <subcellularLocation>
        <location evidence="7">Cell membrane</location>
        <topology evidence="7">Multi-pass membrane protein</topology>
    </subcellularLocation>
    <subcellularLocation>
        <location evidence="7">Cytoplasmic vesicle</location>
        <location evidence="7">Secretory vesicle membrane</location>
        <topology evidence="7">Multi-pass membrane protein</topology>
    </subcellularLocation>
</comment>
<comment type="function">
    <text evidence="1 7">Probably involved in membrane trafficking.</text>
</comment>
<keyword evidence="4 7" id="KW-1133">Transmembrane helix</keyword>
<gene>
    <name evidence="8" type="primary">SCAMP5</name>
    <name evidence="8" type="ORF">CR513_23432</name>
</gene>
<name>A0A371GUI5_MUCPR</name>
<dbReference type="PANTHER" id="PTHR10687:SF89">
    <property type="entry name" value="SECRETORY CARRIER-ASSOCIATED MEMBRANE PROTEIN"/>
    <property type="match status" value="1"/>
</dbReference>
<keyword evidence="9" id="KW-1185">Reference proteome</keyword>
<sequence>MVKKESLIKLHTKKSIRTLKYHFLVSADISRLIICLSWNIVAVTVAWIKGEASYVMWYRPLYRATRTDSALKFSWFFVCYAVHILFCVLAAIAPPIFFKGKSLAGFLPAFEVLNYNAMVGVLYFIGFGLFTVESLLSIWVIQQVYMYFRGSGKAAEMRREAMKGAMRAAL</sequence>
<comment type="similarity">
    <text evidence="2 7">Belongs to the SCAMP family.</text>
</comment>
<comment type="caution">
    <text evidence="7">Lacks conserved residue(s) required for the propagation of feature annotation.</text>
</comment>
<keyword evidence="7" id="KW-0813">Transport</keyword>
<organism evidence="8 9">
    <name type="scientific">Mucuna pruriens</name>
    <name type="common">Velvet bean</name>
    <name type="synonym">Dolichos pruriens</name>
    <dbReference type="NCBI Taxonomy" id="157652"/>
    <lineage>
        <taxon>Eukaryota</taxon>
        <taxon>Viridiplantae</taxon>
        <taxon>Streptophyta</taxon>
        <taxon>Embryophyta</taxon>
        <taxon>Tracheophyta</taxon>
        <taxon>Spermatophyta</taxon>
        <taxon>Magnoliopsida</taxon>
        <taxon>eudicotyledons</taxon>
        <taxon>Gunneridae</taxon>
        <taxon>Pentapetalae</taxon>
        <taxon>rosids</taxon>
        <taxon>fabids</taxon>
        <taxon>Fabales</taxon>
        <taxon>Fabaceae</taxon>
        <taxon>Papilionoideae</taxon>
        <taxon>50 kb inversion clade</taxon>
        <taxon>NPAAA clade</taxon>
        <taxon>indigoferoid/millettioid clade</taxon>
        <taxon>Phaseoleae</taxon>
        <taxon>Mucuna</taxon>
    </lineage>
</organism>
<evidence type="ECO:0000256" key="3">
    <source>
        <dbReference type="ARBA" id="ARBA00022692"/>
    </source>
</evidence>
<dbReference type="OrthoDB" id="242866at2759"/>
<dbReference type="GO" id="GO:0055038">
    <property type="term" value="C:recycling endosome membrane"/>
    <property type="evidence" value="ECO:0007669"/>
    <property type="project" value="TreeGrafter"/>
</dbReference>
<dbReference type="GO" id="GO:0015031">
    <property type="term" value="P:protein transport"/>
    <property type="evidence" value="ECO:0007669"/>
    <property type="project" value="InterPro"/>
</dbReference>
<comment type="caution">
    <text evidence="8">The sequence shown here is derived from an EMBL/GenBank/DDBJ whole genome shotgun (WGS) entry which is preliminary data.</text>
</comment>
<feature type="transmembrane region" description="Helical" evidence="7">
    <location>
        <begin position="117"/>
        <end position="141"/>
    </location>
</feature>
<dbReference type="GO" id="GO:0005886">
    <property type="term" value="C:plasma membrane"/>
    <property type="evidence" value="ECO:0007669"/>
    <property type="project" value="UniProtKB-SubCell"/>
</dbReference>
<evidence type="ECO:0000256" key="5">
    <source>
        <dbReference type="ARBA" id="ARBA00023136"/>
    </source>
</evidence>
<evidence type="ECO:0000256" key="2">
    <source>
        <dbReference type="ARBA" id="ARBA00010482"/>
    </source>
</evidence>